<evidence type="ECO:0000256" key="1">
    <source>
        <dbReference type="ARBA" id="ARBA00004304"/>
    </source>
</evidence>
<keyword evidence="2 6" id="KW-0812">Transmembrane</keyword>
<gene>
    <name evidence="7" type="ORF">TSAR_000905</name>
</gene>
<sequence>MAGADPPGSENLTGLSRIFNSQTNFGRANVAKATYATIALIVAYNLLKPKNKKK</sequence>
<dbReference type="Pfam" id="PF14960">
    <property type="entry name" value="ATP_synth_reg"/>
    <property type="match status" value="1"/>
</dbReference>
<keyword evidence="3 6" id="KW-1133">Transmembrane helix</keyword>
<dbReference type="SMR" id="A0A232F3S5"/>
<feature type="transmembrane region" description="Helical" evidence="6">
    <location>
        <begin position="30"/>
        <end position="47"/>
    </location>
</feature>
<comment type="subcellular location">
    <subcellularLocation>
        <location evidence="1">Mitochondrion membrane</location>
        <topology evidence="1">Single-pass membrane protein</topology>
    </subcellularLocation>
</comment>
<organism evidence="7 8">
    <name type="scientific">Trichomalopsis sarcophagae</name>
    <dbReference type="NCBI Taxonomy" id="543379"/>
    <lineage>
        <taxon>Eukaryota</taxon>
        <taxon>Metazoa</taxon>
        <taxon>Ecdysozoa</taxon>
        <taxon>Arthropoda</taxon>
        <taxon>Hexapoda</taxon>
        <taxon>Insecta</taxon>
        <taxon>Pterygota</taxon>
        <taxon>Neoptera</taxon>
        <taxon>Endopterygota</taxon>
        <taxon>Hymenoptera</taxon>
        <taxon>Apocrita</taxon>
        <taxon>Proctotrupomorpha</taxon>
        <taxon>Chalcidoidea</taxon>
        <taxon>Pteromalidae</taxon>
        <taxon>Pteromalinae</taxon>
        <taxon>Trichomalopsis</taxon>
    </lineage>
</organism>
<dbReference type="InterPro" id="IPR009125">
    <property type="entry name" value="ATPMK"/>
</dbReference>
<reference evidence="7 8" key="1">
    <citation type="journal article" date="2017" name="Curr. Biol.">
        <title>The Evolution of Venom by Co-option of Single-Copy Genes.</title>
        <authorList>
            <person name="Martinson E.O."/>
            <person name="Mrinalini"/>
            <person name="Kelkar Y.D."/>
            <person name="Chang C.H."/>
            <person name="Werren J.H."/>
        </authorList>
    </citation>
    <scope>NUCLEOTIDE SEQUENCE [LARGE SCALE GENOMIC DNA]</scope>
    <source>
        <strain evidence="7 8">Alberta</strain>
        <tissue evidence="7">Whole body</tissue>
    </source>
</reference>
<evidence type="ECO:0000256" key="5">
    <source>
        <dbReference type="ARBA" id="ARBA00023136"/>
    </source>
</evidence>
<evidence type="ECO:0000256" key="4">
    <source>
        <dbReference type="ARBA" id="ARBA00023128"/>
    </source>
</evidence>
<dbReference type="PANTHER" id="PTHR34038">
    <property type="entry name" value="ATP SYNTHASE MEMBRANE SUBUNIT DAPIT, MITOCHONDRIAL"/>
    <property type="match status" value="1"/>
</dbReference>
<protein>
    <recommendedName>
        <fullName evidence="9">Up-regulated during skeletal muscle growth protein 5</fullName>
    </recommendedName>
</protein>
<name>A0A232F3S5_9HYME</name>
<dbReference type="OrthoDB" id="9435504at2759"/>
<evidence type="ECO:0000313" key="7">
    <source>
        <dbReference type="EMBL" id="OXU25067.1"/>
    </source>
</evidence>
<evidence type="ECO:0000256" key="3">
    <source>
        <dbReference type="ARBA" id="ARBA00022989"/>
    </source>
</evidence>
<comment type="caution">
    <text evidence="7">The sequence shown here is derived from an EMBL/GenBank/DDBJ whole genome shotgun (WGS) entry which is preliminary data.</text>
</comment>
<evidence type="ECO:0008006" key="9">
    <source>
        <dbReference type="Google" id="ProtNLM"/>
    </source>
</evidence>
<accession>A0A232F3S5</accession>
<evidence type="ECO:0000313" key="8">
    <source>
        <dbReference type="Proteomes" id="UP000215335"/>
    </source>
</evidence>
<dbReference type="AlphaFoldDB" id="A0A232F3S5"/>
<dbReference type="Proteomes" id="UP000215335">
    <property type="component" value="Unassembled WGS sequence"/>
</dbReference>
<proteinExistence type="predicted"/>
<keyword evidence="4" id="KW-0496">Mitochondrion</keyword>
<dbReference type="STRING" id="543379.A0A232F3S5"/>
<keyword evidence="5 6" id="KW-0472">Membrane</keyword>
<dbReference type="PANTHER" id="PTHR34038:SF1">
    <property type="entry name" value="ATP SYNTHASE MEMBRANE SUBUNIT K, MITOCHONDRIAL"/>
    <property type="match status" value="1"/>
</dbReference>
<keyword evidence="8" id="KW-1185">Reference proteome</keyword>
<evidence type="ECO:0000256" key="6">
    <source>
        <dbReference type="SAM" id="Phobius"/>
    </source>
</evidence>
<dbReference type="EMBL" id="NNAY01001120">
    <property type="protein sequence ID" value="OXU25067.1"/>
    <property type="molecule type" value="Genomic_DNA"/>
</dbReference>
<dbReference type="GO" id="GO:0031966">
    <property type="term" value="C:mitochondrial membrane"/>
    <property type="evidence" value="ECO:0007669"/>
    <property type="project" value="UniProtKB-SubCell"/>
</dbReference>
<evidence type="ECO:0000256" key="2">
    <source>
        <dbReference type="ARBA" id="ARBA00022692"/>
    </source>
</evidence>